<proteinExistence type="predicted"/>
<dbReference type="AlphaFoldDB" id="A0A368PTU0"/>
<organism evidence="2">
    <name type="scientific">Setaria italica</name>
    <name type="common">Foxtail millet</name>
    <name type="synonym">Panicum italicum</name>
    <dbReference type="NCBI Taxonomy" id="4555"/>
    <lineage>
        <taxon>Eukaryota</taxon>
        <taxon>Viridiplantae</taxon>
        <taxon>Streptophyta</taxon>
        <taxon>Embryophyta</taxon>
        <taxon>Tracheophyta</taxon>
        <taxon>Spermatophyta</taxon>
        <taxon>Magnoliopsida</taxon>
        <taxon>Liliopsida</taxon>
        <taxon>Poales</taxon>
        <taxon>Poaceae</taxon>
        <taxon>PACMAD clade</taxon>
        <taxon>Panicoideae</taxon>
        <taxon>Panicodae</taxon>
        <taxon>Paniceae</taxon>
        <taxon>Cenchrinae</taxon>
        <taxon>Setaria</taxon>
    </lineage>
</organism>
<feature type="domain" description="F-box" evidence="1">
    <location>
        <begin position="19"/>
        <end position="63"/>
    </location>
</feature>
<dbReference type="InterPro" id="IPR036047">
    <property type="entry name" value="F-box-like_dom_sf"/>
</dbReference>
<dbReference type="Pfam" id="PF12937">
    <property type="entry name" value="F-box-like"/>
    <property type="match status" value="1"/>
</dbReference>
<reference evidence="2" key="2">
    <citation type="submission" date="2015-07" db="EMBL/GenBank/DDBJ databases">
        <authorList>
            <person name="Noorani M."/>
        </authorList>
    </citation>
    <scope>NUCLEOTIDE SEQUENCE</scope>
    <source>
        <strain evidence="2">Yugu1</strain>
    </source>
</reference>
<sequence length="317" mass="34387">MDAPPTPPMAPPSLRATMHVPNEIVEDIFVCVPPDNSALLLRSALTCKRWARLFADRGFRRRYSQSHGKAPILGIIANLTITGGVARFIPTHGFCPARDERHGYRAHDARHGRVLLNRLTEASDAPQGQGQEPSALAVWNPITGEQHQLPLLKRRRQVHSWNAAVLCGAAAGACDHVDCHRGPFRVVFVGIDAKQIFSHVYCSDSGALSEKATTAPLQDDQLDLERPPFRAPQGAKIPMTSGGFYDVVPYVSFYTPGIASCLLSLYSFARSLFFSIKSGELQQFSVRKIFWLAAANILRAALAASGEGTSAGASTSA</sequence>
<evidence type="ECO:0000259" key="1">
    <source>
        <dbReference type="Pfam" id="PF12937"/>
    </source>
</evidence>
<dbReference type="EMBL" id="CM003529">
    <property type="protein sequence ID" value="RCV09211.1"/>
    <property type="molecule type" value="Genomic_DNA"/>
</dbReference>
<accession>A0A368PTU0</accession>
<protein>
    <recommendedName>
        <fullName evidence="1">F-box domain-containing protein</fullName>
    </recommendedName>
</protein>
<dbReference type="PANTHER" id="PTHR32133">
    <property type="entry name" value="OS07G0120400 PROTEIN"/>
    <property type="match status" value="1"/>
</dbReference>
<reference evidence="2" key="1">
    <citation type="journal article" date="2012" name="Nat. Biotechnol.">
        <title>Reference genome sequence of the model plant Setaria.</title>
        <authorList>
            <person name="Bennetzen J.L."/>
            <person name="Schmutz J."/>
            <person name="Wang H."/>
            <person name="Percifield R."/>
            <person name="Hawkins J."/>
            <person name="Pontaroli A.C."/>
            <person name="Estep M."/>
            <person name="Feng L."/>
            <person name="Vaughn J.N."/>
            <person name="Grimwood J."/>
            <person name="Jenkins J."/>
            <person name="Barry K."/>
            <person name="Lindquist E."/>
            <person name="Hellsten U."/>
            <person name="Deshpande S."/>
            <person name="Wang X."/>
            <person name="Wu X."/>
            <person name="Mitros T."/>
            <person name="Triplett J."/>
            <person name="Yang X."/>
            <person name="Ye C.Y."/>
            <person name="Mauro-Herrera M."/>
            <person name="Wang L."/>
            <person name="Li P."/>
            <person name="Sharma M."/>
            <person name="Sharma R."/>
            <person name="Ronald P.C."/>
            <person name="Panaud O."/>
            <person name="Kellogg E.A."/>
            <person name="Brutnell T.P."/>
            <person name="Doust A.N."/>
            <person name="Tuskan G.A."/>
            <person name="Rokhsar D."/>
            <person name="Devos K.M."/>
        </authorList>
    </citation>
    <scope>NUCLEOTIDE SEQUENCE [LARGE SCALE GENOMIC DNA]</scope>
    <source>
        <strain evidence="2">Yugu1</strain>
    </source>
</reference>
<evidence type="ECO:0000313" key="2">
    <source>
        <dbReference type="EMBL" id="RCV09211.1"/>
    </source>
</evidence>
<dbReference type="SUPFAM" id="SSF81383">
    <property type="entry name" value="F-box domain"/>
    <property type="match status" value="1"/>
</dbReference>
<dbReference type="PANTHER" id="PTHR32133:SF315">
    <property type="entry name" value="F-BOX DOMAIN-CONTAINING PROTEIN"/>
    <property type="match status" value="1"/>
</dbReference>
<dbReference type="InterPro" id="IPR001810">
    <property type="entry name" value="F-box_dom"/>
</dbReference>
<name>A0A368PTU0_SETIT</name>
<gene>
    <name evidence="2" type="ORF">SETIT_2G009100v2</name>
</gene>